<organism evidence="3 4">
    <name type="scientific">Cryoendolithus antarcticus</name>
    <dbReference type="NCBI Taxonomy" id="1507870"/>
    <lineage>
        <taxon>Eukaryota</taxon>
        <taxon>Fungi</taxon>
        <taxon>Dikarya</taxon>
        <taxon>Ascomycota</taxon>
        <taxon>Pezizomycotina</taxon>
        <taxon>Dothideomycetes</taxon>
        <taxon>Dothideomycetidae</taxon>
        <taxon>Cladosporiales</taxon>
        <taxon>Cladosporiaceae</taxon>
        <taxon>Cryoendolithus</taxon>
    </lineage>
</organism>
<accession>A0A1V8SZ82</accession>
<dbReference type="Pfam" id="PF23155">
    <property type="entry name" value="DUF7053"/>
    <property type="match status" value="1"/>
</dbReference>
<evidence type="ECO:0000313" key="3">
    <source>
        <dbReference type="EMBL" id="OQO04384.1"/>
    </source>
</evidence>
<protein>
    <recommendedName>
        <fullName evidence="2">DUF7053 domain-containing protein</fullName>
    </recommendedName>
</protein>
<dbReference type="PANTHER" id="PTHR38117">
    <property type="entry name" value="NACHT AND WD40 DOMAIN PROTEIN"/>
    <property type="match status" value="1"/>
</dbReference>
<dbReference type="STRING" id="1507870.A0A1V8SZ82"/>
<dbReference type="OrthoDB" id="3246050at2759"/>
<reference evidence="4" key="1">
    <citation type="submission" date="2017-03" db="EMBL/GenBank/DDBJ databases">
        <title>Genomes of endolithic fungi from Antarctica.</title>
        <authorList>
            <person name="Coleine C."/>
            <person name="Masonjones S."/>
            <person name="Stajich J.E."/>
        </authorList>
    </citation>
    <scope>NUCLEOTIDE SEQUENCE [LARGE SCALE GENOMIC DNA]</scope>
    <source>
        <strain evidence="4">CCFEE 5527</strain>
    </source>
</reference>
<feature type="domain" description="DUF7053" evidence="2">
    <location>
        <begin position="3"/>
        <end position="164"/>
    </location>
</feature>
<dbReference type="Proteomes" id="UP000192596">
    <property type="component" value="Unassembled WGS sequence"/>
</dbReference>
<dbReference type="PANTHER" id="PTHR38117:SF2">
    <property type="entry name" value="NACHT AND WD40 DOMAIN PROTEIN"/>
    <property type="match status" value="1"/>
</dbReference>
<dbReference type="InterPro" id="IPR055481">
    <property type="entry name" value="DUF7053"/>
</dbReference>
<comment type="caution">
    <text evidence="3">The sequence shown here is derived from an EMBL/GenBank/DDBJ whole genome shotgun (WGS) entry which is preliminary data.</text>
</comment>
<dbReference type="AlphaFoldDB" id="A0A1V8SZ82"/>
<keyword evidence="4" id="KW-1185">Reference proteome</keyword>
<gene>
    <name evidence="3" type="ORF">B0A48_10995</name>
</gene>
<dbReference type="EMBL" id="NAJO01000022">
    <property type="protein sequence ID" value="OQO04384.1"/>
    <property type="molecule type" value="Genomic_DNA"/>
</dbReference>
<evidence type="ECO:0000259" key="2">
    <source>
        <dbReference type="Pfam" id="PF23155"/>
    </source>
</evidence>
<proteinExistence type="predicted"/>
<evidence type="ECO:0000256" key="1">
    <source>
        <dbReference type="SAM" id="MobiDB-lite"/>
    </source>
</evidence>
<sequence length="375" mass="41539">MSRRSHFTAITPVPRGVTRRAAVDWLHDHRELIRLNPLVLRFDQSTPPATAPPDEQECTWYEITDQINYGLVKSEVTYKACFNDLPNGVQTHVYAPAGLDIRERWTVGGNEAGEPREILELGIDAPRDGLYVREDVQMRCNVFLSRYVKRNLSKAHKVVIQRVGALAGTVEDSGTNLRTAFGNTGMLSRPISRNESIVSMDPSPYQHPSSLYSGYSIPDALQRPAPQSRPSTATTPCYCVGRHDPECSQYVTTPVHPKLDNWSPAVDDKDLPRLPRNSGLTAAWHHIEIPAMDDLTPVEAKAPPTIAGPSSTNGGFVVPRKPISPRSPRGLRTTSEALGSQDELGSPTESRHETLEALRPQPLITRRVMSERYGA</sequence>
<feature type="region of interest" description="Disordered" evidence="1">
    <location>
        <begin position="306"/>
        <end position="357"/>
    </location>
</feature>
<dbReference type="InParanoid" id="A0A1V8SZ82"/>
<name>A0A1V8SZ82_9PEZI</name>
<evidence type="ECO:0000313" key="4">
    <source>
        <dbReference type="Proteomes" id="UP000192596"/>
    </source>
</evidence>